<evidence type="ECO:0000256" key="3">
    <source>
        <dbReference type="ARBA" id="ARBA00023125"/>
    </source>
</evidence>
<reference evidence="7 8" key="1">
    <citation type="submission" date="2018-06" db="EMBL/GenBank/DDBJ databases">
        <title>Sphaerisporangium craniellae sp. nov., isolated from a marine sponge in the South China Sea.</title>
        <authorList>
            <person name="Li L."/>
        </authorList>
    </citation>
    <scope>NUCLEOTIDE SEQUENCE [LARGE SCALE GENOMIC DNA]</scope>
    <source>
        <strain evidence="7 8">LHW63015</strain>
    </source>
</reference>
<gene>
    <name evidence="7" type="ORF">DP939_42700</name>
</gene>
<feature type="compositionally biased region" description="Gly residues" evidence="5">
    <location>
        <begin position="328"/>
        <end position="341"/>
    </location>
</feature>
<dbReference type="Pfam" id="PF04542">
    <property type="entry name" value="Sigma70_r2"/>
    <property type="match status" value="1"/>
</dbReference>
<feature type="domain" description="RNA polymerase sigma-70 region 2" evidence="6">
    <location>
        <begin position="28"/>
        <end position="92"/>
    </location>
</feature>
<feature type="compositionally biased region" description="Basic and acidic residues" evidence="5">
    <location>
        <begin position="266"/>
        <end position="282"/>
    </location>
</feature>
<keyword evidence="4" id="KW-0804">Transcription</keyword>
<dbReference type="InterPro" id="IPR013325">
    <property type="entry name" value="RNA_pol_sigma_r2"/>
</dbReference>
<sequence>MSESGRVEDDDASLIERSRREPDAFAEIFRRHAPDIARYVRRRLGSDAADDVVGETFLTAFRRRGGYDLARPNARPWLYGIASNLIGRYVRTEVQQLRILERTGTDPVTAPFTERSDERVSAAAARRRCHRPHPGPGPRRHRDLLRQRRHRHPAERRRVRGHDQGPVRRPHPVLRGLQGPGARSRPATDPRLPEPGGRHRPVRILRHHRGGQTGRRPVPQGLHPRHPRHPRLRADRDGLQGLRRQGGRLHRPSGEARRAVRGPRGGRGEGRDAGGLRPDRAHGGRGGRRGAAAGPGRGVPDHQALRPGRLLSRPQRPRDGRTRPLDRVGGGVGAGGDGPAAGVGAADGEEPGL</sequence>
<dbReference type="GO" id="GO:0016987">
    <property type="term" value="F:sigma factor activity"/>
    <property type="evidence" value="ECO:0007669"/>
    <property type="project" value="UniProtKB-KW"/>
</dbReference>
<proteinExistence type="predicted"/>
<keyword evidence="1" id="KW-0805">Transcription regulation</keyword>
<dbReference type="InterPro" id="IPR007627">
    <property type="entry name" value="RNA_pol_sigma70_r2"/>
</dbReference>
<dbReference type="PANTHER" id="PTHR43133:SF8">
    <property type="entry name" value="RNA POLYMERASE SIGMA FACTOR HI_1459-RELATED"/>
    <property type="match status" value="1"/>
</dbReference>
<accession>A0A366LJN9</accession>
<evidence type="ECO:0000313" key="8">
    <source>
        <dbReference type="Proteomes" id="UP000253303"/>
    </source>
</evidence>
<dbReference type="SUPFAM" id="SSF88946">
    <property type="entry name" value="Sigma2 domain of RNA polymerase sigma factors"/>
    <property type="match status" value="1"/>
</dbReference>
<dbReference type="GO" id="GO:0006352">
    <property type="term" value="P:DNA-templated transcription initiation"/>
    <property type="evidence" value="ECO:0007669"/>
    <property type="project" value="InterPro"/>
</dbReference>
<dbReference type="Proteomes" id="UP000253303">
    <property type="component" value="Unassembled WGS sequence"/>
</dbReference>
<dbReference type="PANTHER" id="PTHR43133">
    <property type="entry name" value="RNA POLYMERASE ECF-TYPE SIGMA FACTO"/>
    <property type="match status" value="1"/>
</dbReference>
<name>A0A366LJN9_9ACTN</name>
<evidence type="ECO:0000256" key="5">
    <source>
        <dbReference type="SAM" id="MobiDB-lite"/>
    </source>
</evidence>
<dbReference type="Gene3D" id="1.10.1740.10">
    <property type="match status" value="1"/>
</dbReference>
<evidence type="ECO:0000313" key="7">
    <source>
        <dbReference type="EMBL" id="RBQ14095.1"/>
    </source>
</evidence>
<feature type="compositionally biased region" description="Basic and acidic residues" evidence="5">
    <location>
        <begin position="316"/>
        <end position="326"/>
    </location>
</feature>
<dbReference type="OrthoDB" id="5518337at2"/>
<keyword evidence="3" id="KW-0238">DNA-binding</keyword>
<evidence type="ECO:0000256" key="2">
    <source>
        <dbReference type="ARBA" id="ARBA00023082"/>
    </source>
</evidence>
<organism evidence="7 8">
    <name type="scientific">Spongiactinospora rosea</name>
    <dbReference type="NCBI Taxonomy" id="2248750"/>
    <lineage>
        <taxon>Bacteria</taxon>
        <taxon>Bacillati</taxon>
        <taxon>Actinomycetota</taxon>
        <taxon>Actinomycetes</taxon>
        <taxon>Streptosporangiales</taxon>
        <taxon>Streptosporangiaceae</taxon>
        <taxon>Spongiactinospora</taxon>
    </lineage>
</organism>
<evidence type="ECO:0000259" key="6">
    <source>
        <dbReference type="Pfam" id="PF04542"/>
    </source>
</evidence>
<dbReference type="AlphaFoldDB" id="A0A366LJN9"/>
<dbReference type="InterPro" id="IPR039425">
    <property type="entry name" value="RNA_pol_sigma-70-like"/>
</dbReference>
<keyword evidence="8" id="KW-1185">Reference proteome</keyword>
<feature type="compositionally biased region" description="Basic residues" evidence="5">
    <location>
        <begin position="125"/>
        <end position="160"/>
    </location>
</feature>
<evidence type="ECO:0000256" key="1">
    <source>
        <dbReference type="ARBA" id="ARBA00023015"/>
    </source>
</evidence>
<keyword evidence="2" id="KW-0731">Sigma factor</keyword>
<comment type="caution">
    <text evidence="7">The sequence shown here is derived from an EMBL/GenBank/DDBJ whole genome shotgun (WGS) entry which is preliminary data.</text>
</comment>
<feature type="region of interest" description="Disordered" evidence="5">
    <location>
        <begin position="107"/>
        <end position="353"/>
    </location>
</feature>
<feature type="compositionally biased region" description="Basic residues" evidence="5">
    <location>
        <begin position="198"/>
        <end position="210"/>
    </location>
</feature>
<protein>
    <recommendedName>
        <fullName evidence="6">RNA polymerase sigma-70 region 2 domain-containing protein</fullName>
    </recommendedName>
</protein>
<dbReference type="EMBL" id="QMEY01000039">
    <property type="protein sequence ID" value="RBQ14095.1"/>
    <property type="molecule type" value="Genomic_DNA"/>
</dbReference>
<dbReference type="GO" id="GO:0003677">
    <property type="term" value="F:DNA binding"/>
    <property type="evidence" value="ECO:0007669"/>
    <property type="project" value="UniProtKB-KW"/>
</dbReference>
<evidence type="ECO:0000256" key="4">
    <source>
        <dbReference type="ARBA" id="ARBA00023163"/>
    </source>
</evidence>